<dbReference type="Pfam" id="PF00440">
    <property type="entry name" value="TetR_N"/>
    <property type="match status" value="1"/>
</dbReference>
<dbReference type="PANTHER" id="PTHR30055:SF234">
    <property type="entry name" value="HTH-TYPE TRANSCRIPTIONAL REGULATOR BETI"/>
    <property type="match status" value="1"/>
</dbReference>
<dbReference type="InterPro" id="IPR050109">
    <property type="entry name" value="HTH-type_TetR-like_transc_reg"/>
</dbReference>
<dbReference type="InterPro" id="IPR007110">
    <property type="entry name" value="Ig-like_dom"/>
</dbReference>
<proteinExistence type="predicted"/>
<accession>I4Z5W0</accession>
<dbReference type="HOGENOM" id="CLU_1675721_0_0_4"/>
<evidence type="ECO:0000256" key="3">
    <source>
        <dbReference type="ARBA" id="ARBA00023163"/>
    </source>
</evidence>
<dbReference type="PANTHER" id="PTHR30055">
    <property type="entry name" value="HTH-TYPE TRANSCRIPTIONAL REGULATOR RUTR"/>
    <property type="match status" value="1"/>
</dbReference>
<evidence type="ECO:0000259" key="5">
    <source>
        <dbReference type="PROSITE" id="PS50835"/>
    </source>
</evidence>
<dbReference type="InterPro" id="IPR001647">
    <property type="entry name" value="HTH_TetR"/>
</dbReference>
<sequence length="157" mass="17298">MVAPHQRRKAERPQELLEAALSLFVEKGYAATRAEEVAHRAGVSKGTLYLYYPSKEELLKAVIRQFIGTEITAGGLEVEQFNGSCTEAMRTLLPPGWLRLLNSPASGVFKLIMTEVHHIPELADFYQQEVVGPGEKSSLTCCSEASTKVSSARWMSA</sequence>
<dbReference type="SUPFAM" id="SSF46689">
    <property type="entry name" value="Homeodomain-like"/>
    <property type="match status" value="1"/>
</dbReference>
<feature type="domain" description="HTH tetR-type" evidence="6">
    <location>
        <begin position="10"/>
        <end position="70"/>
    </location>
</feature>
<keyword evidence="8" id="KW-1185">Reference proteome</keyword>
<dbReference type="PROSITE" id="PS50977">
    <property type="entry name" value="HTH_TETR_2"/>
    <property type="match status" value="1"/>
</dbReference>
<dbReference type="PRINTS" id="PR00455">
    <property type="entry name" value="HTHTETR"/>
</dbReference>
<dbReference type="RefSeq" id="WP_009453346.1">
    <property type="nucleotide sequence ID" value="NZ_JH660675.1"/>
</dbReference>
<gene>
    <name evidence="7" type="ORF">LepocDRAFT_00003340</name>
</gene>
<dbReference type="AlphaFoldDB" id="I4Z5W0"/>
<reference evidence="7 8" key="1">
    <citation type="submission" date="2012-04" db="EMBL/GenBank/DDBJ databases">
        <title>Improved High-Quality Draft sequence of Leptothrix ochracea L12.</title>
        <authorList>
            <consortium name="US DOE Joint Genome Institute"/>
            <person name="Lucas S."/>
            <person name="Han J."/>
            <person name="Lapidus A."/>
            <person name="Cheng J.-F."/>
            <person name="Goodwin L."/>
            <person name="Pitluck S."/>
            <person name="Peters L."/>
            <person name="Zeytun A."/>
            <person name="Detter J.C."/>
            <person name="Han C."/>
            <person name="Tapia R."/>
            <person name="Land M."/>
            <person name="Hauser L."/>
            <person name="Kyrpides N."/>
            <person name="Ivanova N."/>
            <person name="Pagani I."/>
            <person name="Stepanauskas R."/>
            <person name="Masland D."/>
            <person name="Poulton N."/>
            <person name="Emerson D."/>
            <person name="Fleming E."/>
            <person name="Woyke T."/>
        </authorList>
    </citation>
    <scope>NUCLEOTIDE SEQUENCE [LARGE SCALE GENOMIC DNA]</scope>
    <source>
        <strain evidence="7 8">L12</strain>
    </source>
</reference>
<organism evidence="7 8">
    <name type="scientific">Leptothrix ochracea L12</name>
    <dbReference type="NCBI Taxonomy" id="735332"/>
    <lineage>
        <taxon>Bacteria</taxon>
        <taxon>Pseudomonadati</taxon>
        <taxon>Pseudomonadota</taxon>
        <taxon>Betaproteobacteria</taxon>
        <taxon>Burkholderiales</taxon>
        <taxon>Sphaerotilaceae</taxon>
        <taxon>Leptothrix</taxon>
    </lineage>
</organism>
<evidence type="ECO:0000313" key="8">
    <source>
        <dbReference type="Proteomes" id="UP000053899"/>
    </source>
</evidence>
<dbReference type="Proteomes" id="UP000053899">
    <property type="component" value="Unassembled WGS sequence"/>
</dbReference>
<evidence type="ECO:0000256" key="2">
    <source>
        <dbReference type="ARBA" id="ARBA00023125"/>
    </source>
</evidence>
<protein>
    <submittedName>
        <fullName evidence="7">Transcriptional regulator</fullName>
    </submittedName>
</protein>
<evidence type="ECO:0000313" key="7">
    <source>
        <dbReference type="EMBL" id="EIM31602.1"/>
    </source>
</evidence>
<dbReference type="GO" id="GO:0000976">
    <property type="term" value="F:transcription cis-regulatory region binding"/>
    <property type="evidence" value="ECO:0007669"/>
    <property type="project" value="TreeGrafter"/>
</dbReference>
<keyword evidence="2 4" id="KW-0238">DNA-binding</keyword>
<dbReference type="FunFam" id="1.10.10.60:FF:000141">
    <property type="entry name" value="TetR family transcriptional regulator"/>
    <property type="match status" value="1"/>
</dbReference>
<evidence type="ECO:0000259" key="6">
    <source>
        <dbReference type="PROSITE" id="PS50977"/>
    </source>
</evidence>
<dbReference type="Gene3D" id="1.10.357.10">
    <property type="entry name" value="Tetracycline Repressor, domain 2"/>
    <property type="match status" value="1"/>
</dbReference>
<dbReference type="EMBL" id="JH660675">
    <property type="protein sequence ID" value="EIM31602.1"/>
    <property type="molecule type" value="Genomic_DNA"/>
</dbReference>
<name>I4Z5W0_9BURK</name>
<dbReference type="InterPro" id="IPR009057">
    <property type="entry name" value="Homeodomain-like_sf"/>
</dbReference>
<evidence type="ECO:0000256" key="1">
    <source>
        <dbReference type="ARBA" id="ARBA00023015"/>
    </source>
</evidence>
<feature type="DNA-binding region" description="H-T-H motif" evidence="4">
    <location>
        <begin position="33"/>
        <end position="52"/>
    </location>
</feature>
<dbReference type="GO" id="GO:0003700">
    <property type="term" value="F:DNA-binding transcription factor activity"/>
    <property type="evidence" value="ECO:0007669"/>
    <property type="project" value="TreeGrafter"/>
</dbReference>
<evidence type="ECO:0000256" key="4">
    <source>
        <dbReference type="PROSITE-ProRule" id="PRU00335"/>
    </source>
</evidence>
<dbReference type="GeneID" id="92352157"/>
<keyword evidence="3" id="KW-0804">Transcription</keyword>
<dbReference type="PROSITE" id="PS50835">
    <property type="entry name" value="IG_LIKE"/>
    <property type="match status" value="1"/>
</dbReference>
<keyword evidence="1" id="KW-0805">Transcription regulation</keyword>
<feature type="domain" description="Ig-like" evidence="5">
    <location>
        <begin position="120"/>
        <end position="157"/>
    </location>
</feature>